<evidence type="ECO:0000256" key="4">
    <source>
        <dbReference type="PROSITE-ProRule" id="PRU00169"/>
    </source>
</evidence>
<dbReference type="GO" id="GO:0000155">
    <property type="term" value="F:phosphorelay sensor kinase activity"/>
    <property type="evidence" value="ECO:0007669"/>
    <property type="project" value="InterPro"/>
</dbReference>
<dbReference type="SMART" id="SM00387">
    <property type="entry name" value="HATPase_c"/>
    <property type="match status" value="1"/>
</dbReference>
<dbReference type="InterPro" id="IPR036097">
    <property type="entry name" value="HisK_dim/P_sf"/>
</dbReference>
<dbReference type="InterPro" id="IPR003661">
    <property type="entry name" value="HisK_dim/P_dom"/>
</dbReference>
<dbReference type="InterPro" id="IPR003594">
    <property type="entry name" value="HATPase_dom"/>
</dbReference>
<feature type="domain" description="Histidine kinase" evidence="6">
    <location>
        <begin position="322"/>
        <end position="542"/>
    </location>
</feature>
<evidence type="ECO:0000259" key="8">
    <source>
        <dbReference type="PROSITE" id="PS50839"/>
    </source>
</evidence>
<dbReference type="CDD" id="cd17546">
    <property type="entry name" value="REC_hyHK_CKI1_RcsC-like"/>
    <property type="match status" value="1"/>
</dbReference>
<feature type="transmembrane region" description="Helical" evidence="5">
    <location>
        <begin position="12"/>
        <end position="28"/>
    </location>
</feature>
<dbReference type="InterPro" id="IPR004358">
    <property type="entry name" value="Sig_transdc_His_kin-like_C"/>
</dbReference>
<dbReference type="PROSITE" id="PS50109">
    <property type="entry name" value="HIS_KIN"/>
    <property type="match status" value="1"/>
</dbReference>
<evidence type="ECO:0000256" key="1">
    <source>
        <dbReference type="ARBA" id="ARBA00000085"/>
    </source>
</evidence>
<proteinExistence type="predicted"/>
<evidence type="ECO:0000256" key="3">
    <source>
        <dbReference type="ARBA" id="ARBA00022553"/>
    </source>
</evidence>
<dbReference type="PANTHER" id="PTHR43719:SF28">
    <property type="entry name" value="PEROXIDE STRESS-ACTIVATED HISTIDINE KINASE MAK1-RELATED"/>
    <property type="match status" value="1"/>
</dbReference>
<dbReference type="SUPFAM" id="SSF47384">
    <property type="entry name" value="Homodimeric domain of signal transducing histidine kinase"/>
    <property type="match status" value="1"/>
</dbReference>
<keyword evidence="10" id="KW-1185">Reference proteome</keyword>
<dbReference type="SMART" id="SM00388">
    <property type="entry name" value="HisKA"/>
    <property type="match status" value="1"/>
</dbReference>
<comment type="catalytic activity">
    <reaction evidence="1">
        <text>ATP + protein L-histidine = ADP + protein N-phospho-L-histidine.</text>
        <dbReference type="EC" id="2.7.13.3"/>
    </reaction>
</comment>
<evidence type="ECO:0000259" key="6">
    <source>
        <dbReference type="PROSITE" id="PS50109"/>
    </source>
</evidence>
<dbReference type="Pfam" id="PF00072">
    <property type="entry name" value="Response_reg"/>
    <property type="match status" value="1"/>
</dbReference>
<dbReference type="Gene3D" id="3.40.50.2300">
    <property type="match status" value="1"/>
</dbReference>
<dbReference type="CDD" id="cd16922">
    <property type="entry name" value="HATPase_EvgS-ArcB-TorS-like"/>
    <property type="match status" value="1"/>
</dbReference>
<dbReference type="Proteomes" id="UP000184406">
    <property type="component" value="Unassembled WGS sequence"/>
</dbReference>
<evidence type="ECO:0000256" key="2">
    <source>
        <dbReference type="ARBA" id="ARBA00012438"/>
    </source>
</evidence>
<evidence type="ECO:0000259" key="7">
    <source>
        <dbReference type="PROSITE" id="PS50110"/>
    </source>
</evidence>
<dbReference type="OrthoDB" id="9811889at2"/>
<dbReference type="InterPro" id="IPR001789">
    <property type="entry name" value="Sig_transdc_resp-reg_receiver"/>
</dbReference>
<keyword evidence="9" id="KW-0418">Kinase</keyword>
<dbReference type="CDD" id="cd00082">
    <property type="entry name" value="HisKA"/>
    <property type="match status" value="1"/>
</dbReference>
<dbReference type="SUPFAM" id="SSF52172">
    <property type="entry name" value="CheY-like"/>
    <property type="match status" value="1"/>
</dbReference>
<dbReference type="EMBL" id="FQUX01000001">
    <property type="protein sequence ID" value="SHE37189.1"/>
    <property type="molecule type" value="Genomic_DNA"/>
</dbReference>
<protein>
    <recommendedName>
        <fullName evidence="2">histidine kinase</fullName>
        <ecNumber evidence="2">2.7.13.3</ecNumber>
    </recommendedName>
</protein>
<dbReference type="InterPro" id="IPR011006">
    <property type="entry name" value="CheY-like_superfamily"/>
</dbReference>
<evidence type="ECO:0000313" key="10">
    <source>
        <dbReference type="Proteomes" id="UP000184406"/>
    </source>
</evidence>
<dbReference type="Pfam" id="PF02518">
    <property type="entry name" value="HATPase_c"/>
    <property type="match status" value="1"/>
</dbReference>
<keyword evidence="3 4" id="KW-0597">Phosphoprotein</keyword>
<dbReference type="SMART" id="SM00448">
    <property type="entry name" value="REC"/>
    <property type="match status" value="1"/>
</dbReference>
<dbReference type="AlphaFoldDB" id="A0A1M4SYE4"/>
<evidence type="ECO:0000256" key="5">
    <source>
        <dbReference type="SAM" id="Phobius"/>
    </source>
</evidence>
<dbReference type="Pfam" id="PF00512">
    <property type="entry name" value="HisKA"/>
    <property type="match status" value="1"/>
</dbReference>
<dbReference type="EC" id="2.7.13.3" evidence="2"/>
<dbReference type="FunFam" id="3.30.565.10:FF:000010">
    <property type="entry name" value="Sensor histidine kinase RcsC"/>
    <property type="match status" value="1"/>
</dbReference>
<gene>
    <name evidence="9" type="ORF">SAMN03080594_10173</name>
</gene>
<keyword evidence="9" id="KW-0808">Transferase</keyword>
<feature type="modified residue" description="4-aspartylphosphate" evidence="4">
    <location>
        <position position="612"/>
    </location>
</feature>
<accession>A0A1M4SYE4</accession>
<dbReference type="RefSeq" id="WP_072859780.1">
    <property type="nucleotide sequence ID" value="NZ_FQUX01000001.1"/>
</dbReference>
<dbReference type="PROSITE" id="PS50110">
    <property type="entry name" value="RESPONSE_REGULATORY"/>
    <property type="match status" value="1"/>
</dbReference>
<dbReference type="InterPro" id="IPR006189">
    <property type="entry name" value="CHASE_dom"/>
</dbReference>
<keyword evidence="5" id="KW-0472">Membrane</keyword>
<name>A0A1M4SYE4_9FLAO</name>
<reference evidence="10" key="1">
    <citation type="submission" date="2016-11" db="EMBL/GenBank/DDBJ databases">
        <authorList>
            <person name="Varghese N."/>
            <person name="Submissions S."/>
        </authorList>
    </citation>
    <scope>NUCLEOTIDE SEQUENCE [LARGE SCALE GENOMIC DNA]</scope>
    <source>
        <strain evidence="10">DSM 17539</strain>
    </source>
</reference>
<dbReference type="PROSITE" id="PS50839">
    <property type="entry name" value="CHASE"/>
    <property type="match status" value="1"/>
</dbReference>
<dbReference type="PANTHER" id="PTHR43719">
    <property type="entry name" value="TWO-COMPONENT HISTIDINE KINASE"/>
    <property type="match status" value="1"/>
</dbReference>
<keyword evidence="5" id="KW-0812">Transmembrane</keyword>
<sequence>MSFKIPKKEIIYPFSVFVLLMLVVLALWKNSLDSNRELLKKDIEVNGQIQSQGFLSSGQKSIIVLENLMERLEMTDGDYFEYWEKDAELILKEDQSFKFVEWIDSSLVIRRIVPHKGNEAVVGMGLSNHPRRDEWERHVRDSTTNLTSWIPLRQGGNSILIDVPVFFGGKFQGTITAGMDFTNTFDMLSAGMDNYAIEIKDDKGTTFYSLNDPSINDFSDDLVYARSYEVDQDDKQVWTFYLMPRNKNVLAERNKSSSSILVFGVLISLLMSLLTYFYQSSRNENTRFRELNIKLRVANRSLREERTKAEKASKAKTEFVSNMSHEIRTPLNAIMGFIEVLKESKIDNSLMEYLSLMDVSSKKLLLLVNDILEIDKIESGQISFKKDVFSPSEELRNIISIYRPSIEAKGLYANLDIDSDSKTHVIADIGKFGQILTNLLRNALKFTEEGGIDITYEETVLNSDLNISIGIRDTGIGIPKNKLKTIFDRFTQIDSGITKRHEGSGLGLYITYLLIELLEGHIEVESKEGVGTEFKISLKFPITEMQPETKEPISNSIDLTGFKVLIVDDNKVNVVVLKKTLDAFGINTYWVGNGKEAVKAVSENQYDLVFMDIHMPEMDGFEATEEIRKTQKDLVIIGFSADVTKETIQGAKEVGMNDYFTKPITFDKLRQNLSKYLVRV</sequence>
<dbReference type="Gene3D" id="3.30.565.10">
    <property type="entry name" value="Histidine kinase-like ATPase, C-terminal domain"/>
    <property type="match status" value="1"/>
</dbReference>
<dbReference type="PRINTS" id="PR00344">
    <property type="entry name" value="BCTRLSENSOR"/>
</dbReference>
<dbReference type="InterPro" id="IPR036890">
    <property type="entry name" value="HATPase_C_sf"/>
</dbReference>
<dbReference type="SUPFAM" id="SSF55874">
    <property type="entry name" value="ATPase domain of HSP90 chaperone/DNA topoisomerase II/histidine kinase"/>
    <property type="match status" value="1"/>
</dbReference>
<evidence type="ECO:0000313" key="9">
    <source>
        <dbReference type="EMBL" id="SHE37189.1"/>
    </source>
</evidence>
<dbReference type="InterPro" id="IPR050956">
    <property type="entry name" value="2C_system_His_kinase"/>
</dbReference>
<organism evidence="9 10">
    <name type="scientific">Arenibacter palladensis</name>
    <dbReference type="NCBI Taxonomy" id="237373"/>
    <lineage>
        <taxon>Bacteria</taxon>
        <taxon>Pseudomonadati</taxon>
        <taxon>Bacteroidota</taxon>
        <taxon>Flavobacteriia</taxon>
        <taxon>Flavobacteriales</taxon>
        <taxon>Flavobacteriaceae</taxon>
        <taxon>Arenibacter</taxon>
    </lineage>
</organism>
<feature type="transmembrane region" description="Helical" evidence="5">
    <location>
        <begin position="260"/>
        <end position="278"/>
    </location>
</feature>
<dbReference type="Gene3D" id="1.10.287.130">
    <property type="match status" value="1"/>
</dbReference>
<feature type="domain" description="CHASE" evidence="8">
    <location>
        <begin position="104"/>
        <end position="189"/>
    </location>
</feature>
<feature type="domain" description="Response regulatory" evidence="7">
    <location>
        <begin position="563"/>
        <end position="677"/>
    </location>
</feature>
<keyword evidence="5" id="KW-1133">Transmembrane helix</keyword>
<dbReference type="InterPro" id="IPR005467">
    <property type="entry name" value="His_kinase_dom"/>
</dbReference>